<feature type="transmembrane region" description="Helical" evidence="10">
    <location>
        <begin position="71"/>
        <end position="95"/>
    </location>
</feature>
<reference evidence="13 14" key="1">
    <citation type="journal article" date="2015" name="J. Microbiol.">
        <title>Sphingosinicella ginsenosidimutans sp. nov., with ginsenoside converting activity.</title>
        <authorList>
            <person name="Kim J.K."/>
            <person name="Kang M.S."/>
            <person name="Park S.C."/>
            <person name="Kim K.M."/>
            <person name="Choi K."/>
            <person name="Yoon M.H."/>
            <person name="Im W.T."/>
        </authorList>
    </citation>
    <scope>NUCLEOTIDE SEQUENCE [LARGE SCALE GENOMIC DNA]</scope>
    <source>
        <strain evidence="13 14">BS-11</strain>
    </source>
</reference>
<dbReference type="EC" id="1.6.5.11" evidence="13"/>
<keyword evidence="14" id="KW-1185">Reference proteome</keyword>
<keyword evidence="13" id="KW-0560">Oxidoreductase</keyword>
<dbReference type="PANTHER" id="PTHR43507:SF1">
    <property type="entry name" value="NADH-UBIQUINONE OXIDOREDUCTASE CHAIN 4"/>
    <property type="match status" value="1"/>
</dbReference>
<evidence type="ECO:0000256" key="1">
    <source>
        <dbReference type="ARBA" id="ARBA00004127"/>
    </source>
</evidence>
<dbReference type="PANTHER" id="PTHR43507">
    <property type="entry name" value="NADH-UBIQUINONE OXIDOREDUCTASE CHAIN 4"/>
    <property type="match status" value="1"/>
</dbReference>
<evidence type="ECO:0000259" key="12">
    <source>
        <dbReference type="Pfam" id="PF01059"/>
    </source>
</evidence>
<feature type="transmembrane region" description="Helical" evidence="10">
    <location>
        <begin position="269"/>
        <end position="290"/>
    </location>
</feature>
<evidence type="ECO:0000256" key="7">
    <source>
        <dbReference type="ARBA" id="ARBA00023136"/>
    </source>
</evidence>
<dbReference type="InterPro" id="IPR000260">
    <property type="entry name" value="NADH4_N"/>
</dbReference>
<dbReference type="OrthoDB" id="9768329at2"/>
<evidence type="ECO:0000259" key="11">
    <source>
        <dbReference type="Pfam" id="PF00361"/>
    </source>
</evidence>
<dbReference type="GO" id="GO:0048039">
    <property type="term" value="F:ubiquinone binding"/>
    <property type="evidence" value="ECO:0007669"/>
    <property type="project" value="TreeGrafter"/>
</dbReference>
<dbReference type="NCBIfam" id="TIGR01972">
    <property type="entry name" value="NDH_I_M"/>
    <property type="match status" value="1"/>
</dbReference>
<feature type="transmembrane region" description="Helical" evidence="10">
    <location>
        <begin position="366"/>
        <end position="383"/>
    </location>
</feature>
<feature type="transmembrane region" description="Helical" evidence="10">
    <location>
        <begin position="31"/>
        <end position="51"/>
    </location>
</feature>
<dbReference type="RefSeq" id="WP_147043985.1">
    <property type="nucleotide sequence ID" value="NZ_BAABIR010000001.1"/>
</dbReference>
<dbReference type="GO" id="GO:0015990">
    <property type="term" value="P:electron transport coupled proton transport"/>
    <property type="evidence" value="ECO:0007669"/>
    <property type="project" value="TreeGrafter"/>
</dbReference>
<evidence type="ECO:0000313" key="14">
    <source>
        <dbReference type="Proteomes" id="UP000321249"/>
    </source>
</evidence>
<feature type="transmembrane region" description="Helical" evidence="10">
    <location>
        <begin position="202"/>
        <end position="220"/>
    </location>
</feature>
<gene>
    <name evidence="13" type="ORF">FRZ32_13415</name>
</gene>
<feature type="transmembrane region" description="Helical" evidence="10">
    <location>
        <begin position="403"/>
        <end position="426"/>
    </location>
</feature>
<dbReference type="PRINTS" id="PR01437">
    <property type="entry name" value="NUOXDRDTASE4"/>
</dbReference>
<dbReference type="Pfam" id="PF00361">
    <property type="entry name" value="Proton_antipo_M"/>
    <property type="match status" value="1"/>
</dbReference>
<dbReference type="Proteomes" id="UP000321249">
    <property type="component" value="Unassembled WGS sequence"/>
</dbReference>
<dbReference type="GO" id="GO:0012505">
    <property type="term" value="C:endomembrane system"/>
    <property type="evidence" value="ECO:0007669"/>
    <property type="project" value="UniProtKB-SubCell"/>
</dbReference>
<dbReference type="InterPro" id="IPR010227">
    <property type="entry name" value="NADH_Q_OxRdtase_chainM/4"/>
</dbReference>
<dbReference type="AlphaFoldDB" id="A0A5C6TW04"/>
<dbReference type="GO" id="GO:0008137">
    <property type="term" value="F:NADH dehydrogenase (ubiquinone) activity"/>
    <property type="evidence" value="ECO:0007669"/>
    <property type="project" value="InterPro"/>
</dbReference>
<feature type="transmembrane region" description="Helical" evidence="10">
    <location>
        <begin position="163"/>
        <end position="182"/>
    </location>
</feature>
<sequence>MAGFPILSVILALPILGAIACLMTNAQGARWVALITTLVTLALCVGLWLNFQVGGPQWQFAENVPLFGRYFNWALGIDGIALMLIVLTAFLMPICIAASWESIQNRVSEYMACFLVMETLMLGVFMAQDIFLFYVLFESTLVPMYLIIGIWGGANRIYAAYKFFLYTLLGSVLMLIAMLWMVNFAHTTSIPELLVTDFPPEAQTWLFLAFLASFAVKLPMWPVHTWLPDAHVQAPTAGSVILAGVLLKLGGYGFVRFSLPMFPEAANQLMWLMFGLSMIAVVYTSLVALVQDDMKKLIAYSSVAHMAFVTIGLFSFNRQGIDGGLVVMLSHGLVSGALFLCVGVVYDRLHTREIAAYGGVSNNMPAYALFFMLFTMASVGLPGTSGFVGEFLAMVGSYQASSWAAFVVTTGIILGAAYMLLLYWRIAFGTARTEGAAAMPDLSPREWAIFVPIAAVVLWMGVYPESFLAPMRADVTALVHRIERAAPRGDAQLTPGHAPAPAAAAHEAEGTH</sequence>
<comment type="similarity">
    <text evidence="2">Belongs to the complex I subunit 4 family.</text>
</comment>
<dbReference type="InterPro" id="IPR003918">
    <property type="entry name" value="NADH_UbQ_OxRdtase"/>
</dbReference>
<evidence type="ECO:0000256" key="4">
    <source>
        <dbReference type="ARBA" id="ARBA00022967"/>
    </source>
</evidence>
<evidence type="ECO:0000256" key="5">
    <source>
        <dbReference type="ARBA" id="ARBA00022989"/>
    </source>
</evidence>
<organism evidence="13 14">
    <name type="scientific">Allosphingosinicella ginsenosidimutans</name>
    <dbReference type="NCBI Taxonomy" id="1176539"/>
    <lineage>
        <taxon>Bacteria</taxon>
        <taxon>Pseudomonadati</taxon>
        <taxon>Pseudomonadota</taxon>
        <taxon>Alphaproteobacteria</taxon>
        <taxon>Sphingomonadales</taxon>
        <taxon>Sphingomonadaceae</taxon>
        <taxon>Allosphingosinicella</taxon>
    </lineage>
</organism>
<dbReference type="NCBIfam" id="NF004501">
    <property type="entry name" value="PRK05846.1-5"/>
    <property type="match status" value="1"/>
</dbReference>
<dbReference type="EMBL" id="VOQQ01000001">
    <property type="protein sequence ID" value="TXC64562.1"/>
    <property type="molecule type" value="Genomic_DNA"/>
</dbReference>
<dbReference type="InterPro" id="IPR001750">
    <property type="entry name" value="ND/Mrp_TM"/>
</dbReference>
<keyword evidence="6" id="KW-0520">NAD</keyword>
<keyword evidence="3 8" id="KW-0812">Transmembrane</keyword>
<dbReference type="Pfam" id="PF01059">
    <property type="entry name" value="Oxidored_q5_N"/>
    <property type="match status" value="1"/>
</dbReference>
<evidence type="ECO:0000256" key="6">
    <source>
        <dbReference type="ARBA" id="ARBA00023027"/>
    </source>
</evidence>
<keyword evidence="4" id="KW-1278">Translocase</keyword>
<accession>A0A5C6TW04</accession>
<proteinExistence type="inferred from homology"/>
<feature type="transmembrane region" description="Helical" evidence="10">
    <location>
        <begin position="323"/>
        <end position="346"/>
    </location>
</feature>
<feature type="domain" description="NADH:quinone oxidoreductase/Mrp antiporter transmembrane" evidence="11">
    <location>
        <begin position="127"/>
        <end position="412"/>
    </location>
</feature>
<feature type="transmembrane region" description="Helical" evidence="10">
    <location>
        <begin position="232"/>
        <end position="249"/>
    </location>
</feature>
<evidence type="ECO:0000256" key="3">
    <source>
        <dbReference type="ARBA" id="ARBA00022692"/>
    </source>
</evidence>
<evidence type="ECO:0000256" key="10">
    <source>
        <dbReference type="SAM" id="Phobius"/>
    </source>
</evidence>
<comment type="subcellular location">
    <subcellularLocation>
        <location evidence="1">Endomembrane system</location>
        <topology evidence="1">Multi-pass membrane protein</topology>
    </subcellularLocation>
    <subcellularLocation>
        <location evidence="8">Membrane</location>
        <topology evidence="8">Multi-pass membrane protein</topology>
    </subcellularLocation>
</comment>
<dbReference type="GO" id="GO:0003954">
    <property type="term" value="F:NADH dehydrogenase activity"/>
    <property type="evidence" value="ECO:0007669"/>
    <property type="project" value="TreeGrafter"/>
</dbReference>
<dbReference type="NCBIfam" id="NF004499">
    <property type="entry name" value="PRK05846.1-3"/>
    <property type="match status" value="1"/>
</dbReference>
<protein>
    <submittedName>
        <fullName evidence="13">NADH-quinone oxidoreductase subunit M</fullName>
        <ecNumber evidence="13">1.6.5.11</ecNumber>
    </submittedName>
</protein>
<comment type="caution">
    <text evidence="13">The sequence shown here is derived from an EMBL/GenBank/DDBJ whole genome shotgun (WGS) entry which is preliminary data.</text>
</comment>
<evidence type="ECO:0000313" key="13">
    <source>
        <dbReference type="EMBL" id="TXC64562.1"/>
    </source>
</evidence>
<feature type="region of interest" description="Disordered" evidence="9">
    <location>
        <begin position="490"/>
        <end position="512"/>
    </location>
</feature>
<feature type="transmembrane region" description="Helical" evidence="10">
    <location>
        <begin position="107"/>
        <end position="125"/>
    </location>
</feature>
<name>A0A5C6TW04_9SPHN</name>
<feature type="transmembrane region" description="Helical" evidence="10">
    <location>
        <begin position="297"/>
        <end position="317"/>
    </location>
</feature>
<evidence type="ECO:0000256" key="2">
    <source>
        <dbReference type="ARBA" id="ARBA00009025"/>
    </source>
</evidence>
<evidence type="ECO:0000256" key="8">
    <source>
        <dbReference type="RuleBase" id="RU000320"/>
    </source>
</evidence>
<keyword evidence="7 10" id="KW-0472">Membrane</keyword>
<dbReference type="GO" id="GO:0042773">
    <property type="term" value="P:ATP synthesis coupled electron transport"/>
    <property type="evidence" value="ECO:0007669"/>
    <property type="project" value="InterPro"/>
</dbReference>
<evidence type="ECO:0000256" key="9">
    <source>
        <dbReference type="SAM" id="MobiDB-lite"/>
    </source>
</evidence>
<keyword evidence="5 10" id="KW-1133">Transmembrane helix</keyword>
<feature type="transmembrane region" description="Helical" evidence="10">
    <location>
        <begin position="447"/>
        <end position="464"/>
    </location>
</feature>
<dbReference type="GO" id="GO:0016020">
    <property type="term" value="C:membrane"/>
    <property type="evidence" value="ECO:0007669"/>
    <property type="project" value="UniProtKB-SubCell"/>
</dbReference>
<feature type="domain" description="NADH:ubiquinone oxidoreductase chain 4 N-terminal" evidence="12">
    <location>
        <begin position="67"/>
        <end position="123"/>
    </location>
</feature>
<feature type="transmembrane region" description="Helical" evidence="10">
    <location>
        <begin position="131"/>
        <end position="151"/>
    </location>
</feature>
<feature type="transmembrane region" description="Helical" evidence="10">
    <location>
        <begin position="6"/>
        <end position="24"/>
    </location>
</feature>